<keyword evidence="4 10" id="KW-0547">Nucleotide-binding</keyword>
<keyword evidence="7 10" id="KW-0546">Nucleotide metabolism</keyword>
<dbReference type="GO" id="GO:0009146">
    <property type="term" value="P:purine nucleoside triphosphate catabolic process"/>
    <property type="evidence" value="ECO:0007669"/>
    <property type="project" value="UniProtKB-UniRule"/>
</dbReference>
<dbReference type="Pfam" id="PF01725">
    <property type="entry name" value="Ham1p_like"/>
    <property type="match status" value="1"/>
</dbReference>
<evidence type="ECO:0000256" key="11">
    <source>
        <dbReference type="RuleBase" id="RU003781"/>
    </source>
</evidence>
<evidence type="ECO:0000256" key="3">
    <source>
        <dbReference type="ARBA" id="ARBA00022723"/>
    </source>
</evidence>
<dbReference type="EMBL" id="CP046640">
    <property type="protein sequence ID" value="QTL97100.1"/>
    <property type="molecule type" value="Genomic_DNA"/>
</dbReference>
<name>A0A8A7K7E4_9FIRM</name>
<dbReference type="PANTHER" id="PTHR11067:SF9">
    <property type="entry name" value="INOSINE TRIPHOSPHATE PYROPHOSPHATASE"/>
    <property type="match status" value="1"/>
</dbReference>
<dbReference type="GO" id="GO:0035870">
    <property type="term" value="F:dITP diphosphatase activity"/>
    <property type="evidence" value="ECO:0007669"/>
    <property type="project" value="UniProtKB-UniRule"/>
</dbReference>
<comment type="cofactor">
    <cofactor evidence="10">
        <name>Mg(2+)</name>
        <dbReference type="ChEBI" id="CHEBI:18420"/>
    </cofactor>
    <text evidence="10">Binds 1 Mg(2+) ion per subunit.</text>
</comment>
<dbReference type="NCBIfam" id="TIGR00042">
    <property type="entry name" value="RdgB/HAM1 family non-canonical purine NTP pyrophosphatase"/>
    <property type="match status" value="1"/>
</dbReference>
<comment type="subunit">
    <text evidence="2 10">Homodimer.</text>
</comment>
<proteinExistence type="inferred from homology"/>
<dbReference type="InterPro" id="IPR020922">
    <property type="entry name" value="dITP/XTP_pyrophosphatase"/>
</dbReference>
<evidence type="ECO:0000313" key="13">
    <source>
        <dbReference type="Proteomes" id="UP000665020"/>
    </source>
</evidence>
<dbReference type="GO" id="GO:0017111">
    <property type="term" value="F:ribonucleoside triphosphate phosphatase activity"/>
    <property type="evidence" value="ECO:0007669"/>
    <property type="project" value="InterPro"/>
</dbReference>
<dbReference type="EC" id="3.6.1.66" evidence="10"/>
<keyword evidence="3 10" id="KW-0479">Metal-binding</keyword>
<feature type="binding site" evidence="10">
    <location>
        <begin position="155"/>
        <end position="158"/>
    </location>
    <ligand>
        <name>substrate</name>
    </ligand>
</feature>
<feature type="active site" description="Proton acceptor" evidence="10">
    <location>
        <position position="71"/>
    </location>
</feature>
<gene>
    <name evidence="12" type="ORF">GM661_03455</name>
</gene>
<dbReference type="GO" id="GO:0000166">
    <property type="term" value="F:nucleotide binding"/>
    <property type="evidence" value="ECO:0007669"/>
    <property type="project" value="UniProtKB-KW"/>
</dbReference>
<feature type="binding site" evidence="10">
    <location>
        <position position="178"/>
    </location>
    <ligand>
        <name>substrate</name>
    </ligand>
</feature>
<dbReference type="Proteomes" id="UP000665020">
    <property type="component" value="Chromosome"/>
</dbReference>
<evidence type="ECO:0000256" key="6">
    <source>
        <dbReference type="ARBA" id="ARBA00022842"/>
    </source>
</evidence>
<dbReference type="GO" id="GO:0036220">
    <property type="term" value="F:ITP diphosphatase activity"/>
    <property type="evidence" value="ECO:0007669"/>
    <property type="project" value="UniProtKB-UniRule"/>
</dbReference>
<comment type="catalytic activity">
    <reaction evidence="10">
        <text>ITP + H2O = IMP + diphosphate + H(+)</text>
        <dbReference type="Rhea" id="RHEA:29399"/>
        <dbReference type="ChEBI" id="CHEBI:15377"/>
        <dbReference type="ChEBI" id="CHEBI:15378"/>
        <dbReference type="ChEBI" id="CHEBI:33019"/>
        <dbReference type="ChEBI" id="CHEBI:58053"/>
        <dbReference type="ChEBI" id="CHEBI:61402"/>
        <dbReference type="EC" id="3.6.1.66"/>
    </reaction>
</comment>
<dbReference type="CDD" id="cd00515">
    <property type="entry name" value="HAM1"/>
    <property type="match status" value="1"/>
</dbReference>
<reference evidence="12" key="1">
    <citation type="submission" date="2019-12" db="EMBL/GenBank/DDBJ databases">
        <authorList>
            <person name="zhang j."/>
            <person name="sun C.M."/>
        </authorList>
    </citation>
    <scope>NUCLEOTIDE SEQUENCE</scope>
    <source>
        <strain evidence="12">NS-1</strain>
    </source>
</reference>
<feature type="binding site" evidence="10">
    <location>
        <position position="72"/>
    </location>
    <ligand>
        <name>substrate</name>
    </ligand>
</feature>
<evidence type="ECO:0000256" key="8">
    <source>
        <dbReference type="ARBA" id="ARBA00051875"/>
    </source>
</evidence>
<comment type="function">
    <text evidence="10">Pyrophosphatase that catalyzes the hydrolysis of nucleoside triphosphates to their monophosphate derivatives, with a high preference for the non-canonical purine nucleotides XTP (xanthosine triphosphate), dITP (deoxyinosine triphosphate) and ITP. Seems to function as a house-cleaning enzyme that removes non-canonical purine nucleotides from the nucleotide pool, thus preventing their incorporation into DNA/RNA and avoiding chromosomal lesions.</text>
</comment>
<dbReference type="InterPro" id="IPR029001">
    <property type="entry name" value="ITPase-like_fam"/>
</dbReference>
<dbReference type="NCBIfam" id="NF011397">
    <property type="entry name" value="PRK14822.1"/>
    <property type="match status" value="1"/>
</dbReference>
<feature type="binding site" evidence="10">
    <location>
        <position position="42"/>
    </location>
    <ligand>
        <name>Mg(2+)</name>
        <dbReference type="ChEBI" id="CHEBI:18420"/>
    </ligand>
</feature>
<feature type="binding site" evidence="10">
    <location>
        <begin position="183"/>
        <end position="184"/>
    </location>
    <ligand>
        <name>substrate</name>
    </ligand>
</feature>
<comment type="catalytic activity">
    <reaction evidence="8 10">
        <text>dITP + H2O = dIMP + diphosphate + H(+)</text>
        <dbReference type="Rhea" id="RHEA:28342"/>
        <dbReference type="ChEBI" id="CHEBI:15377"/>
        <dbReference type="ChEBI" id="CHEBI:15378"/>
        <dbReference type="ChEBI" id="CHEBI:33019"/>
        <dbReference type="ChEBI" id="CHEBI:61194"/>
        <dbReference type="ChEBI" id="CHEBI:61382"/>
        <dbReference type="EC" id="3.6.1.66"/>
    </reaction>
</comment>
<dbReference type="RefSeq" id="WP_230868755.1">
    <property type="nucleotide sequence ID" value="NZ_CP046640.1"/>
</dbReference>
<feature type="binding site" evidence="10">
    <location>
        <position position="71"/>
    </location>
    <ligand>
        <name>Mg(2+)</name>
        <dbReference type="ChEBI" id="CHEBI:18420"/>
    </ligand>
</feature>
<feature type="binding site" evidence="10">
    <location>
        <begin position="9"/>
        <end position="14"/>
    </location>
    <ligand>
        <name>substrate</name>
    </ligand>
</feature>
<evidence type="ECO:0000256" key="4">
    <source>
        <dbReference type="ARBA" id="ARBA00022741"/>
    </source>
</evidence>
<dbReference type="KEGG" id="ifn:GM661_03455"/>
<dbReference type="SUPFAM" id="SSF52972">
    <property type="entry name" value="ITPase-like"/>
    <property type="match status" value="1"/>
</dbReference>
<keyword evidence="5 10" id="KW-0378">Hydrolase</keyword>
<accession>A0A8A7K7E4</accession>
<organism evidence="12 13">
    <name type="scientific">Iocasia fonsfrigidae</name>
    <dbReference type="NCBI Taxonomy" id="2682810"/>
    <lineage>
        <taxon>Bacteria</taxon>
        <taxon>Bacillati</taxon>
        <taxon>Bacillota</taxon>
        <taxon>Clostridia</taxon>
        <taxon>Halanaerobiales</taxon>
        <taxon>Halanaerobiaceae</taxon>
        <taxon>Iocasia</taxon>
    </lineage>
</organism>
<keyword evidence="13" id="KW-1185">Reference proteome</keyword>
<dbReference type="Gene3D" id="3.90.950.10">
    <property type="match status" value="1"/>
</dbReference>
<dbReference type="GO" id="GO:0005829">
    <property type="term" value="C:cytosol"/>
    <property type="evidence" value="ECO:0007669"/>
    <property type="project" value="TreeGrafter"/>
</dbReference>
<dbReference type="InterPro" id="IPR002637">
    <property type="entry name" value="RdgB/HAM1"/>
</dbReference>
<sequence length="205" mass="23108">MSRKLLIASGNRNKIYEINKLLAGLGLEIVDMGEYPDLPEVEEDGKTFKDNALKKARERSIQTGLLTMADDSGIEVDHLKGRPGVYSARYAGLTATDDENNRKLLEELKGVRFEERTARYRAVIALVDPLSGKEYTVEGSCEGIITEHPRGNNGFGYDPYFWLPVYNKTMAELPLEEKNKISHRAEALNGIKEILENKYSNILEK</sequence>
<dbReference type="GO" id="GO:0009117">
    <property type="term" value="P:nucleotide metabolic process"/>
    <property type="evidence" value="ECO:0007669"/>
    <property type="project" value="UniProtKB-KW"/>
</dbReference>
<comment type="catalytic activity">
    <reaction evidence="9 10">
        <text>XTP + H2O = XMP + diphosphate + H(+)</text>
        <dbReference type="Rhea" id="RHEA:28610"/>
        <dbReference type="ChEBI" id="CHEBI:15377"/>
        <dbReference type="ChEBI" id="CHEBI:15378"/>
        <dbReference type="ChEBI" id="CHEBI:33019"/>
        <dbReference type="ChEBI" id="CHEBI:57464"/>
        <dbReference type="ChEBI" id="CHEBI:61314"/>
        <dbReference type="EC" id="3.6.1.66"/>
    </reaction>
</comment>
<dbReference type="HAMAP" id="MF_01405">
    <property type="entry name" value="Non_canon_purine_NTPase"/>
    <property type="match status" value="1"/>
</dbReference>
<evidence type="ECO:0000256" key="10">
    <source>
        <dbReference type="HAMAP-Rule" id="MF_01405"/>
    </source>
</evidence>
<dbReference type="GO" id="GO:0036222">
    <property type="term" value="F:XTP diphosphatase activity"/>
    <property type="evidence" value="ECO:0007669"/>
    <property type="project" value="UniProtKB-UniRule"/>
</dbReference>
<evidence type="ECO:0000256" key="7">
    <source>
        <dbReference type="ARBA" id="ARBA00023080"/>
    </source>
</evidence>
<keyword evidence="6 10" id="KW-0460">Magnesium</keyword>
<protein>
    <recommendedName>
        <fullName evidence="10">dITP/XTP pyrophosphatase</fullName>
        <ecNumber evidence="10">3.6.1.66</ecNumber>
    </recommendedName>
    <alternativeName>
        <fullName evidence="10">Non-canonical purine NTP pyrophosphatase</fullName>
    </alternativeName>
    <alternativeName>
        <fullName evidence="10">Non-standard purine NTP pyrophosphatase</fullName>
    </alternativeName>
    <alternativeName>
        <fullName evidence="10">Nucleoside-triphosphate diphosphatase</fullName>
    </alternativeName>
    <alternativeName>
        <fullName evidence="10">Nucleoside-triphosphate pyrophosphatase</fullName>
        <shortName evidence="10">NTPase</shortName>
    </alternativeName>
</protein>
<evidence type="ECO:0000256" key="5">
    <source>
        <dbReference type="ARBA" id="ARBA00022801"/>
    </source>
</evidence>
<dbReference type="GO" id="GO:0046872">
    <property type="term" value="F:metal ion binding"/>
    <property type="evidence" value="ECO:0007669"/>
    <property type="project" value="UniProtKB-KW"/>
</dbReference>
<evidence type="ECO:0000256" key="2">
    <source>
        <dbReference type="ARBA" id="ARBA00011738"/>
    </source>
</evidence>
<dbReference type="AlphaFoldDB" id="A0A8A7K7E4"/>
<comment type="similarity">
    <text evidence="1 10 11">Belongs to the HAM1 NTPase family.</text>
</comment>
<evidence type="ECO:0000313" key="12">
    <source>
        <dbReference type="EMBL" id="QTL97100.1"/>
    </source>
</evidence>
<dbReference type="FunFam" id="3.90.950.10:FF:000001">
    <property type="entry name" value="dITP/XTP pyrophosphatase"/>
    <property type="match status" value="1"/>
</dbReference>
<evidence type="ECO:0000256" key="9">
    <source>
        <dbReference type="ARBA" id="ARBA00052017"/>
    </source>
</evidence>
<evidence type="ECO:0000256" key="1">
    <source>
        <dbReference type="ARBA" id="ARBA00008023"/>
    </source>
</evidence>
<dbReference type="PANTHER" id="PTHR11067">
    <property type="entry name" value="INOSINE TRIPHOSPHATE PYROPHOSPHATASE/HAM1 PROTEIN"/>
    <property type="match status" value="1"/>
</dbReference>